<evidence type="ECO:0000256" key="2">
    <source>
        <dbReference type="ARBA" id="ARBA00022679"/>
    </source>
</evidence>
<dbReference type="PRINTS" id="PR00866">
    <property type="entry name" value="RNADNAPOLMS"/>
</dbReference>
<evidence type="ECO:0000256" key="3">
    <source>
        <dbReference type="ARBA" id="ARBA00022695"/>
    </source>
</evidence>
<evidence type="ECO:0000259" key="9">
    <source>
        <dbReference type="PROSITE" id="PS50878"/>
    </source>
</evidence>
<dbReference type="PANTHER" id="PTHR34047:SF7">
    <property type="entry name" value="RNA-DIRECTED DNA POLYMERASE"/>
    <property type="match status" value="1"/>
</dbReference>
<feature type="compositionally biased region" description="Polar residues" evidence="8">
    <location>
        <begin position="13"/>
        <end position="25"/>
    </location>
</feature>
<keyword evidence="5" id="KW-0460">Magnesium</keyword>
<dbReference type="PROSITE" id="PS50878">
    <property type="entry name" value="RT_POL"/>
    <property type="match status" value="1"/>
</dbReference>
<evidence type="ECO:0000256" key="7">
    <source>
        <dbReference type="ARBA" id="ARBA00048173"/>
    </source>
</evidence>
<accession>A0ABT7TQ53</accession>
<evidence type="ECO:0000256" key="4">
    <source>
        <dbReference type="ARBA" id="ARBA00022723"/>
    </source>
</evidence>
<organism evidence="10 11">
    <name type="scientific">Curtobacterium caseinilyticum</name>
    <dbReference type="NCBI Taxonomy" id="3055137"/>
    <lineage>
        <taxon>Bacteria</taxon>
        <taxon>Bacillati</taxon>
        <taxon>Actinomycetota</taxon>
        <taxon>Actinomycetes</taxon>
        <taxon>Micrococcales</taxon>
        <taxon>Microbacteriaceae</taxon>
        <taxon>Curtobacterium</taxon>
    </lineage>
</organism>
<dbReference type="InterPro" id="IPR000477">
    <property type="entry name" value="RT_dom"/>
</dbReference>
<dbReference type="CDD" id="cd03487">
    <property type="entry name" value="RT_Bac_retron_II"/>
    <property type="match status" value="1"/>
</dbReference>
<reference evidence="10 11" key="1">
    <citation type="submission" date="2023-06" db="EMBL/GenBank/DDBJ databases">
        <authorList>
            <person name="Feng G."/>
            <person name="Li J."/>
            <person name="Zhu H."/>
        </authorList>
    </citation>
    <scope>NUCLEOTIDE SEQUENCE [LARGE SCALE GENOMIC DNA]</scope>
    <source>
        <strain evidence="10 11">RHCKG28</strain>
    </source>
</reference>
<name>A0ABT7TQ53_9MICO</name>
<keyword evidence="6 10" id="KW-0695">RNA-directed DNA polymerase</keyword>
<feature type="domain" description="Reverse transcriptase" evidence="9">
    <location>
        <begin position="122"/>
        <end position="426"/>
    </location>
</feature>
<dbReference type="PANTHER" id="PTHR34047">
    <property type="entry name" value="NUCLEAR INTRON MATURASE 1, MITOCHONDRIAL-RELATED"/>
    <property type="match status" value="1"/>
</dbReference>
<dbReference type="EC" id="2.7.7.49" evidence="1"/>
<keyword evidence="4" id="KW-0479">Metal-binding</keyword>
<evidence type="ECO:0000256" key="1">
    <source>
        <dbReference type="ARBA" id="ARBA00012493"/>
    </source>
</evidence>
<evidence type="ECO:0000256" key="5">
    <source>
        <dbReference type="ARBA" id="ARBA00022842"/>
    </source>
</evidence>
<dbReference type="InterPro" id="IPR051083">
    <property type="entry name" value="GrpII_Intron_Splice-Mob/Def"/>
</dbReference>
<dbReference type="RefSeq" id="WP_289473413.1">
    <property type="nucleotide sequence ID" value="NZ_JAUCMN010000004.1"/>
</dbReference>
<keyword evidence="3 10" id="KW-0548">Nucleotidyltransferase</keyword>
<protein>
    <recommendedName>
        <fullName evidence="1">RNA-directed DNA polymerase</fullName>
        <ecNumber evidence="1">2.7.7.49</ecNumber>
    </recommendedName>
</protein>
<comment type="catalytic activity">
    <reaction evidence="7">
        <text>DNA(n) + a 2'-deoxyribonucleoside 5'-triphosphate = DNA(n+1) + diphosphate</text>
        <dbReference type="Rhea" id="RHEA:22508"/>
        <dbReference type="Rhea" id="RHEA-COMP:17339"/>
        <dbReference type="Rhea" id="RHEA-COMP:17340"/>
        <dbReference type="ChEBI" id="CHEBI:33019"/>
        <dbReference type="ChEBI" id="CHEBI:61560"/>
        <dbReference type="ChEBI" id="CHEBI:173112"/>
        <dbReference type="EC" id="2.7.7.49"/>
    </reaction>
</comment>
<feature type="region of interest" description="Disordered" evidence="8">
    <location>
        <begin position="1"/>
        <end position="54"/>
    </location>
</feature>
<keyword evidence="2 10" id="KW-0808">Transferase</keyword>
<evidence type="ECO:0000256" key="6">
    <source>
        <dbReference type="ARBA" id="ARBA00022918"/>
    </source>
</evidence>
<dbReference type="Pfam" id="PF00078">
    <property type="entry name" value="RVT_1"/>
    <property type="match status" value="1"/>
</dbReference>
<proteinExistence type="predicted"/>
<comment type="caution">
    <text evidence="10">The sequence shown here is derived from an EMBL/GenBank/DDBJ whole genome shotgun (WGS) entry which is preliminary data.</text>
</comment>
<evidence type="ECO:0000256" key="8">
    <source>
        <dbReference type="SAM" id="MobiDB-lite"/>
    </source>
</evidence>
<evidence type="ECO:0000313" key="10">
    <source>
        <dbReference type="EMBL" id="MDM7891645.1"/>
    </source>
</evidence>
<dbReference type="GO" id="GO:0003964">
    <property type="term" value="F:RNA-directed DNA polymerase activity"/>
    <property type="evidence" value="ECO:0007669"/>
    <property type="project" value="UniProtKB-KW"/>
</dbReference>
<feature type="compositionally biased region" description="Low complexity" evidence="8">
    <location>
        <begin position="39"/>
        <end position="54"/>
    </location>
</feature>
<keyword evidence="11" id="KW-1185">Reference proteome</keyword>
<dbReference type="EMBL" id="JAUCMN010000004">
    <property type="protein sequence ID" value="MDM7891645.1"/>
    <property type="molecule type" value="Genomic_DNA"/>
</dbReference>
<sequence>MEFPGEAAGARDASTSPGSPRGTQDQQDDTPRAGRRAPRATPHGGTDGSSGDSTPLDVVVTALADAFLTAERWEPDDLTAAGYAVLGVDRTAVGIAVAAALRAYPRPPSDAPRQFAAVLGADRRLAELHRARAARRPIRLLARRVTAVRARPVTDSRLLVDTLPELARALDVTIGRLLWLADTRAWNRQAGPTSPLHHVRHEWVERPGRVPRLLEKPMDLLRRTQRTLLDDLLAVLPVHDAAHGFVPGRSVLTGAAVHTGQQVVLTADLTSFFASVTAPTVYGVFRTAGFAEPLAHVLTGLCTHRVPPHVLTAMPAGGAPEERAALRRSLTVAHLPQGAPSSPALANTALRHLDARLAGWAAASGAVYTRYADDLTFSGSDGLAARADAFLLGVGRIVGDQGYRLNPRKTRVRRRGTRQSVTGVVVNDRPSPGRREVDRLHAVLHNAAEHGPASQDRTGHADFRAHLLGRIAWVEQVHPGRARRLHEEFARIRW</sequence>
<gene>
    <name evidence="10" type="ORF">QUG93_08105</name>
</gene>
<evidence type="ECO:0000313" key="11">
    <source>
        <dbReference type="Proteomes" id="UP001236404"/>
    </source>
</evidence>
<dbReference type="InterPro" id="IPR000123">
    <property type="entry name" value="Reverse_transcriptase_msDNA"/>
</dbReference>
<dbReference type="Proteomes" id="UP001236404">
    <property type="component" value="Unassembled WGS sequence"/>
</dbReference>